<dbReference type="InterPro" id="IPR013096">
    <property type="entry name" value="Cupin_2"/>
</dbReference>
<dbReference type="InterPro" id="IPR011051">
    <property type="entry name" value="RmlC_Cupin_sf"/>
</dbReference>
<evidence type="ECO:0000313" key="4">
    <source>
        <dbReference type="Proteomes" id="UP000186002"/>
    </source>
</evidence>
<protein>
    <submittedName>
        <fullName evidence="3">Cupin domain-containing protein</fullName>
    </submittedName>
</protein>
<name>A0A1M7C1U0_9HYPH</name>
<keyword evidence="1" id="KW-0732">Signal</keyword>
<dbReference type="OrthoDB" id="8447070at2"/>
<proteinExistence type="predicted"/>
<sequence>MTFSRTFPAVAMVAAGLLCAAVPALADDGLTRTELNRADVSGVDGLEVVVSRLEIAPGATVPPHSHPGDEHLIVLDGGSLSLPDGKVLEFKPGMAMMFPKGKVHGNLTNTGSAPIVVYTTHIVKKGQPLTIPAE</sequence>
<feature type="chain" id="PRO_5013087884" evidence="1">
    <location>
        <begin position="27"/>
        <end position="134"/>
    </location>
</feature>
<feature type="domain" description="Cupin type-2" evidence="2">
    <location>
        <begin position="53"/>
        <end position="119"/>
    </location>
</feature>
<evidence type="ECO:0000259" key="2">
    <source>
        <dbReference type="Pfam" id="PF07883"/>
    </source>
</evidence>
<gene>
    <name evidence="3" type="ORF">SAMN05444272_1044</name>
</gene>
<evidence type="ECO:0000256" key="1">
    <source>
        <dbReference type="SAM" id="SignalP"/>
    </source>
</evidence>
<dbReference type="EMBL" id="FRBW01000001">
    <property type="protein sequence ID" value="SHL61248.1"/>
    <property type="molecule type" value="Genomic_DNA"/>
</dbReference>
<dbReference type="Proteomes" id="UP000186002">
    <property type="component" value="Unassembled WGS sequence"/>
</dbReference>
<dbReference type="InterPro" id="IPR014710">
    <property type="entry name" value="RmlC-like_jellyroll"/>
</dbReference>
<organism evidence="3 4">
    <name type="scientific">Roseibium suaedae</name>
    <dbReference type="NCBI Taxonomy" id="735517"/>
    <lineage>
        <taxon>Bacteria</taxon>
        <taxon>Pseudomonadati</taxon>
        <taxon>Pseudomonadota</taxon>
        <taxon>Alphaproteobacteria</taxon>
        <taxon>Hyphomicrobiales</taxon>
        <taxon>Stappiaceae</taxon>
        <taxon>Roseibium</taxon>
    </lineage>
</organism>
<accession>A0A1M7C1U0</accession>
<dbReference type="AlphaFoldDB" id="A0A1M7C1U0"/>
<dbReference type="Pfam" id="PF07883">
    <property type="entry name" value="Cupin_2"/>
    <property type="match status" value="1"/>
</dbReference>
<dbReference type="Gene3D" id="2.60.120.10">
    <property type="entry name" value="Jelly Rolls"/>
    <property type="match status" value="1"/>
</dbReference>
<dbReference type="SUPFAM" id="SSF51182">
    <property type="entry name" value="RmlC-like cupins"/>
    <property type="match status" value="1"/>
</dbReference>
<dbReference type="RefSeq" id="WP_073009658.1">
    <property type="nucleotide sequence ID" value="NZ_FRBW01000001.1"/>
</dbReference>
<dbReference type="STRING" id="735517.SAMN05444272_1044"/>
<reference evidence="3 4" key="1">
    <citation type="submission" date="2016-11" db="EMBL/GenBank/DDBJ databases">
        <authorList>
            <person name="Jaros S."/>
            <person name="Januszkiewicz K."/>
            <person name="Wedrychowicz H."/>
        </authorList>
    </citation>
    <scope>NUCLEOTIDE SEQUENCE [LARGE SCALE GENOMIC DNA]</scope>
    <source>
        <strain evidence="3 4">DSM 22153</strain>
    </source>
</reference>
<evidence type="ECO:0000313" key="3">
    <source>
        <dbReference type="EMBL" id="SHL61248.1"/>
    </source>
</evidence>
<keyword evidence="4" id="KW-1185">Reference proteome</keyword>
<feature type="signal peptide" evidence="1">
    <location>
        <begin position="1"/>
        <end position="26"/>
    </location>
</feature>